<feature type="non-terminal residue" evidence="11">
    <location>
        <position position="1"/>
    </location>
</feature>
<evidence type="ECO:0000313" key="12">
    <source>
        <dbReference type="Proteomes" id="UP000799439"/>
    </source>
</evidence>
<dbReference type="InterPro" id="IPR027786">
    <property type="entry name" value="Nse4/EID"/>
</dbReference>
<evidence type="ECO:0000256" key="8">
    <source>
        <dbReference type="SAM" id="Coils"/>
    </source>
</evidence>
<keyword evidence="3 7" id="KW-0227">DNA damage</keyword>
<feature type="non-terminal residue" evidence="11">
    <location>
        <position position="351"/>
    </location>
</feature>
<dbReference type="PANTHER" id="PTHR16140">
    <property type="entry name" value="NON-STRUCTURAL MAINTENANCE OF CHROMOSOMES ELEMENT 4"/>
    <property type="match status" value="1"/>
</dbReference>
<evidence type="ECO:0000256" key="5">
    <source>
        <dbReference type="ARBA" id="ARBA00023204"/>
    </source>
</evidence>
<dbReference type="GO" id="GO:0030915">
    <property type="term" value="C:Smc5-Smc6 complex"/>
    <property type="evidence" value="ECO:0007669"/>
    <property type="project" value="UniProtKB-UniRule"/>
</dbReference>
<comment type="caution">
    <text evidence="11">The sequence shown here is derived from an EMBL/GenBank/DDBJ whole genome shotgun (WGS) entry which is preliminary data.</text>
</comment>
<dbReference type="Proteomes" id="UP000799439">
    <property type="component" value="Unassembled WGS sequence"/>
</dbReference>
<comment type="subunit">
    <text evidence="7">Component of the SMC5-SMC6 complex.</text>
</comment>
<comment type="subcellular location">
    <subcellularLocation>
        <location evidence="1 7">Nucleus</location>
    </subcellularLocation>
</comment>
<evidence type="ECO:0000259" key="9">
    <source>
        <dbReference type="Pfam" id="PF08743"/>
    </source>
</evidence>
<dbReference type="EMBL" id="ML996081">
    <property type="protein sequence ID" value="KAF2156724.1"/>
    <property type="molecule type" value="Genomic_DNA"/>
</dbReference>
<comment type="similarity">
    <text evidence="2 7">Belongs to the NSE4 family.</text>
</comment>
<evidence type="ECO:0000256" key="1">
    <source>
        <dbReference type="ARBA" id="ARBA00004123"/>
    </source>
</evidence>
<dbReference type="OrthoDB" id="361242at2759"/>
<evidence type="ECO:0000256" key="2">
    <source>
        <dbReference type="ARBA" id="ARBA00008997"/>
    </source>
</evidence>
<dbReference type="InterPro" id="IPR014854">
    <property type="entry name" value="Nse4_C"/>
</dbReference>
<evidence type="ECO:0000256" key="4">
    <source>
        <dbReference type="ARBA" id="ARBA00023172"/>
    </source>
</evidence>
<feature type="coiled-coil region" evidence="8">
    <location>
        <begin position="6"/>
        <end position="59"/>
    </location>
</feature>
<dbReference type="AlphaFoldDB" id="A0A9P4JD87"/>
<dbReference type="GO" id="GO:0006310">
    <property type="term" value="P:DNA recombination"/>
    <property type="evidence" value="ECO:0007669"/>
    <property type="project" value="UniProtKB-UniRule"/>
</dbReference>
<reference evidence="11" key="1">
    <citation type="journal article" date="2020" name="Stud. Mycol.">
        <title>101 Dothideomycetes genomes: a test case for predicting lifestyles and emergence of pathogens.</title>
        <authorList>
            <person name="Haridas S."/>
            <person name="Albert R."/>
            <person name="Binder M."/>
            <person name="Bloem J."/>
            <person name="Labutti K."/>
            <person name="Salamov A."/>
            <person name="Andreopoulos B."/>
            <person name="Baker S."/>
            <person name="Barry K."/>
            <person name="Bills G."/>
            <person name="Bluhm B."/>
            <person name="Cannon C."/>
            <person name="Castanera R."/>
            <person name="Culley D."/>
            <person name="Daum C."/>
            <person name="Ezra D."/>
            <person name="Gonzalez J."/>
            <person name="Henrissat B."/>
            <person name="Kuo A."/>
            <person name="Liang C."/>
            <person name="Lipzen A."/>
            <person name="Lutzoni F."/>
            <person name="Magnuson J."/>
            <person name="Mondo S."/>
            <person name="Nolan M."/>
            <person name="Ohm R."/>
            <person name="Pangilinan J."/>
            <person name="Park H.-J."/>
            <person name="Ramirez L."/>
            <person name="Alfaro M."/>
            <person name="Sun H."/>
            <person name="Tritt A."/>
            <person name="Yoshinaga Y."/>
            <person name="Zwiers L.-H."/>
            <person name="Turgeon B."/>
            <person name="Goodwin S."/>
            <person name="Spatafora J."/>
            <person name="Crous P."/>
            <person name="Grigoriev I."/>
        </authorList>
    </citation>
    <scope>NUCLEOTIDE SEQUENCE</scope>
    <source>
        <strain evidence="11">CBS 260.36</strain>
    </source>
</reference>
<dbReference type="InterPro" id="IPR029225">
    <property type="entry name" value="Nse4_Nse3-bd"/>
</dbReference>
<keyword evidence="4 7" id="KW-0233">DNA recombination</keyword>
<dbReference type="Pfam" id="PF08743">
    <property type="entry name" value="Nse4_C"/>
    <property type="match status" value="1"/>
</dbReference>
<keyword evidence="5 7" id="KW-0234">DNA repair</keyword>
<dbReference type="Pfam" id="PF15412">
    <property type="entry name" value="Nse4-Nse3_bdg"/>
    <property type="match status" value="1"/>
</dbReference>
<keyword evidence="8" id="KW-0175">Coiled coil</keyword>
<feature type="domain" description="Non-structural maintenance of chromosome element 4 C-terminal" evidence="9">
    <location>
        <begin position="250"/>
        <end position="335"/>
    </location>
</feature>
<evidence type="ECO:0000259" key="10">
    <source>
        <dbReference type="Pfam" id="PF15412"/>
    </source>
</evidence>
<dbReference type="GO" id="GO:0006281">
    <property type="term" value="P:DNA repair"/>
    <property type="evidence" value="ECO:0007669"/>
    <property type="project" value="UniProtKB-UniRule"/>
</dbReference>
<evidence type="ECO:0000256" key="6">
    <source>
        <dbReference type="ARBA" id="ARBA00023242"/>
    </source>
</evidence>
<name>A0A9P4JD87_9PEZI</name>
<dbReference type="PANTHER" id="PTHR16140:SF0">
    <property type="entry name" value="NON-STRUCTURAL MAINTENANCE OF CHROMOSOMES ELEMENT 4"/>
    <property type="match status" value="1"/>
</dbReference>
<protein>
    <recommendedName>
        <fullName evidence="7">Non-structural maintenance of chromosomes element 4</fullName>
    </recommendedName>
</protein>
<evidence type="ECO:0000256" key="3">
    <source>
        <dbReference type="ARBA" id="ARBA00022763"/>
    </source>
</evidence>
<evidence type="ECO:0000256" key="7">
    <source>
        <dbReference type="RuleBase" id="RU365071"/>
    </source>
</evidence>
<gene>
    <name evidence="11" type="ORF">K461DRAFT_212532</name>
</gene>
<evidence type="ECO:0000313" key="11">
    <source>
        <dbReference type="EMBL" id="KAF2156724.1"/>
    </source>
</evidence>
<organism evidence="11 12">
    <name type="scientific">Myriangium duriaei CBS 260.36</name>
    <dbReference type="NCBI Taxonomy" id="1168546"/>
    <lineage>
        <taxon>Eukaryota</taxon>
        <taxon>Fungi</taxon>
        <taxon>Dikarya</taxon>
        <taxon>Ascomycota</taxon>
        <taxon>Pezizomycotina</taxon>
        <taxon>Dothideomycetes</taxon>
        <taxon>Dothideomycetidae</taxon>
        <taxon>Myriangiales</taxon>
        <taxon>Myriangiaceae</taxon>
        <taxon>Myriangium</taxon>
    </lineage>
</organism>
<proteinExistence type="inferred from homology"/>
<feature type="domain" description="Nse4/EID protein Nse3/MAGE-binding" evidence="10">
    <location>
        <begin position="65"/>
        <end position="123"/>
    </location>
</feature>
<keyword evidence="6 7" id="KW-0539">Nucleus</keyword>
<accession>A0A9P4JD87</accession>
<comment type="function">
    <text evidence="7">Component of the SMC5-SMC6 complex, that promotes sister chromatid alignment after DNA damage and facilitates double-stranded DNA breaks (DSBs) repair via homologous recombination between sister chromatids.</text>
</comment>
<keyword evidence="12" id="KW-1185">Reference proteome</keyword>
<sequence>VRFYDQAQDEDERRKLKREARRLEREFIENRDEYLKSDNNGLKRTIDEANKLFDNIKQTTDATTDSRLMVSVADVAYKKSAQLVLGDTATGVDVDEFISKCISFMRRPTGTQRRRRDADDDEDEADILDWAHLGTHACFPHNSRPSVPQFLLGPLSVQKRVRTITQRKARQQADTRPEVAPEQLRREDLAAGETNTVRHACEQIKARLIAHCEKARSGVQAAIPDTEAVTDEDIADALRAHRITGTAGPNLFDFVTNPRSFGQTVENLFYVSFLIKEGEVGVEEDDDGQPTLVVISETVDAARARKSTRHQAIFGLDYATWQMCIEAFEIKEPLIPHRAEEEASVGAKGWY</sequence>
<dbReference type="GO" id="GO:0005634">
    <property type="term" value="C:nucleus"/>
    <property type="evidence" value="ECO:0007669"/>
    <property type="project" value="UniProtKB-SubCell"/>
</dbReference>